<keyword evidence="3" id="KW-1185">Reference proteome</keyword>
<dbReference type="Pfam" id="PF12728">
    <property type="entry name" value="HTH_17"/>
    <property type="match status" value="1"/>
</dbReference>
<evidence type="ECO:0000313" key="3">
    <source>
        <dbReference type="Proteomes" id="UP000615989"/>
    </source>
</evidence>
<gene>
    <name evidence="2" type="ORF">GO606_14660</name>
</gene>
<proteinExistence type="predicted"/>
<reference evidence="2" key="1">
    <citation type="submission" date="2019-12" db="EMBL/GenBank/DDBJ databases">
        <title>Comparative genomics gives insights into the taxonomy of the Azoarcus-Aromatoleum group and reveals separate origins of nif in the plant-associated Azoarcus and non-plant-associated Aromatoleum sub-groups.</title>
        <authorList>
            <person name="Lafos M."/>
            <person name="Maluk M."/>
            <person name="Batista M."/>
            <person name="Junghare M."/>
            <person name="Carmona M."/>
            <person name="Faoro H."/>
            <person name="Cruz L.M."/>
            <person name="Battistoni F."/>
            <person name="De Souza E."/>
            <person name="Pedrosa F."/>
            <person name="Chen W.-M."/>
            <person name="Poole P.S."/>
            <person name="Dixon R.A."/>
            <person name="James E.K."/>
        </authorList>
    </citation>
    <scope>NUCLEOTIDE SEQUENCE</scope>
    <source>
        <strain evidence="2">LuFRes1</strain>
    </source>
</reference>
<evidence type="ECO:0000313" key="2">
    <source>
        <dbReference type="EMBL" id="NMG25936.1"/>
    </source>
</evidence>
<dbReference type="InterPro" id="IPR009061">
    <property type="entry name" value="DNA-bd_dom_put_sf"/>
</dbReference>
<comment type="caution">
    <text evidence="2">The sequence shown here is derived from an EMBL/GenBank/DDBJ whole genome shotgun (WGS) entry which is preliminary data.</text>
</comment>
<organism evidence="2 3">
    <name type="scientific">Aromatoleum anaerobium</name>
    <dbReference type="NCBI Taxonomy" id="182180"/>
    <lineage>
        <taxon>Bacteria</taxon>
        <taxon>Pseudomonadati</taxon>
        <taxon>Pseudomonadota</taxon>
        <taxon>Betaproteobacteria</taxon>
        <taxon>Rhodocyclales</taxon>
        <taxon>Rhodocyclaceae</taxon>
        <taxon>Aromatoleum</taxon>
    </lineage>
</organism>
<evidence type="ECO:0000259" key="1">
    <source>
        <dbReference type="Pfam" id="PF12728"/>
    </source>
</evidence>
<dbReference type="EMBL" id="WTVG01000047">
    <property type="protein sequence ID" value="NMG25936.1"/>
    <property type="molecule type" value="Genomic_DNA"/>
</dbReference>
<name>A0ABX1PR70_9RHOO</name>
<dbReference type="InterPro" id="IPR010093">
    <property type="entry name" value="SinI_DNA-bd"/>
</dbReference>
<accession>A0ABX1PR70</accession>
<dbReference type="Gene3D" id="1.10.1660.10">
    <property type="match status" value="1"/>
</dbReference>
<dbReference type="NCBIfam" id="TIGR01764">
    <property type="entry name" value="excise"/>
    <property type="match status" value="1"/>
</dbReference>
<dbReference type="InterPro" id="IPR041657">
    <property type="entry name" value="HTH_17"/>
</dbReference>
<sequence>MARRCVLKLLTLREVADALQVSERTIRRLVNRGDLAGFRVGDRGQVRVKCEDLEAYLERQRVHADGQTGAHHQEVDE</sequence>
<dbReference type="SUPFAM" id="SSF46955">
    <property type="entry name" value="Putative DNA-binding domain"/>
    <property type="match status" value="1"/>
</dbReference>
<feature type="domain" description="Helix-turn-helix" evidence="1">
    <location>
        <begin position="9"/>
        <end position="61"/>
    </location>
</feature>
<protein>
    <submittedName>
        <fullName evidence="2">Helix-turn-helix domain-containing protein</fullName>
    </submittedName>
</protein>
<dbReference type="Proteomes" id="UP000615989">
    <property type="component" value="Unassembled WGS sequence"/>
</dbReference>